<keyword evidence="3" id="KW-1185">Reference proteome</keyword>
<dbReference type="Gramene" id="ESR45002">
    <property type="protein sequence ID" value="ESR45002"/>
    <property type="gene ID" value="CICLE_v10004077mg"/>
</dbReference>
<sequence>MDAAVTDKFDGYCTCVICLSCFFTFFPQGLSLFSLSLIVYSYVFWCWLPMFCSDALCLTVTKYDHWLLHMCNLSFMFFDRHGFL</sequence>
<evidence type="ECO:0000256" key="1">
    <source>
        <dbReference type="SAM" id="Phobius"/>
    </source>
</evidence>
<dbReference type="AlphaFoldDB" id="V4SW37"/>
<organism evidence="2 3">
    <name type="scientific">Citrus clementina</name>
    <name type="common">Clementine</name>
    <name type="synonym">Citrus deliciosa x Citrus sinensis</name>
    <dbReference type="NCBI Taxonomy" id="85681"/>
    <lineage>
        <taxon>Eukaryota</taxon>
        <taxon>Viridiplantae</taxon>
        <taxon>Streptophyta</taxon>
        <taxon>Embryophyta</taxon>
        <taxon>Tracheophyta</taxon>
        <taxon>Spermatophyta</taxon>
        <taxon>Magnoliopsida</taxon>
        <taxon>eudicotyledons</taxon>
        <taxon>Gunneridae</taxon>
        <taxon>Pentapetalae</taxon>
        <taxon>rosids</taxon>
        <taxon>malvids</taxon>
        <taxon>Sapindales</taxon>
        <taxon>Rutaceae</taxon>
        <taxon>Aurantioideae</taxon>
        <taxon>Citrus</taxon>
    </lineage>
</organism>
<evidence type="ECO:0000313" key="2">
    <source>
        <dbReference type="EMBL" id="ESR45002.1"/>
    </source>
</evidence>
<protein>
    <submittedName>
        <fullName evidence="2">Uncharacterized protein</fullName>
    </submittedName>
</protein>
<name>V4SW37_CITCL</name>
<gene>
    <name evidence="2" type="ORF">CICLE_v10004077mg</name>
</gene>
<evidence type="ECO:0000313" key="3">
    <source>
        <dbReference type="Proteomes" id="UP000030687"/>
    </source>
</evidence>
<accession>V4SW37</accession>
<dbReference type="Proteomes" id="UP000030687">
    <property type="component" value="Unassembled WGS sequence"/>
</dbReference>
<keyword evidence="1" id="KW-0472">Membrane</keyword>
<keyword evidence="1" id="KW-1133">Transmembrane helix</keyword>
<proteinExistence type="predicted"/>
<keyword evidence="1" id="KW-0812">Transmembrane</keyword>
<dbReference type="EMBL" id="KI536799">
    <property type="protein sequence ID" value="ESR45002.1"/>
    <property type="molecule type" value="Genomic_DNA"/>
</dbReference>
<reference evidence="2 3" key="1">
    <citation type="submission" date="2013-10" db="EMBL/GenBank/DDBJ databases">
        <authorList>
            <consortium name="International Citrus Genome Consortium"/>
            <person name="Jenkins J."/>
            <person name="Schmutz J."/>
            <person name="Prochnik S."/>
            <person name="Rokhsar D."/>
            <person name="Gmitter F."/>
            <person name="Ollitrault P."/>
            <person name="Machado M."/>
            <person name="Talon M."/>
            <person name="Wincker P."/>
            <person name="Jaillon O."/>
            <person name="Morgante M."/>
        </authorList>
    </citation>
    <scope>NUCLEOTIDE SEQUENCE</scope>
    <source>
        <strain evidence="3">cv. Clemenules</strain>
    </source>
</reference>
<feature type="transmembrane region" description="Helical" evidence="1">
    <location>
        <begin position="12"/>
        <end position="33"/>
    </location>
</feature>
<dbReference type="KEGG" id="cic:CICLE_v10004077mg"/>
<dbReference type="InParanoid" id="V4SW37"/>
<feature type="transmembrane region" description="Helical" evidence="1">
    <location>
        <begin position="39"/>
        <end position="60"/>
    </location>
</feature>